<comment type="caution">
    <text evidence="9">The sequence shown here is derived from an EMBL/GenBank/DDBJ whole genome shotgun (WGS) entry which is preliminary data.</text>
</comment>
<feature type="domain" description="ABC transmembrane type-1" evidence="8">
    <location>
        <begin position="207"/>
        <end position="388"/>
    </location>
</feature>
<sequence>MATLPHATSATPSAAVDGARTRSAGIAAASASASTSSPDVTAQRAARTPALGCGACAATRDAAARRANAVAPWLTGFVAAVAWLAFGAIARLWPNRIVGFADWAYTDEIGAAAWAVAAALAALAAPSAFARVAPGPRAGAAVKAVKALEALAALRRAGPWLVALPLGLAAWEILTAKTALLPTPFFAPPQALIEVAVDDWPRLAGSAGNTLKLLGIGFLYGAIVGFLVGVSIGWSRRIGYWVHPVLRVLGPVPATALLPLTFYFFPSSYSAAAFLIALATGFPVAVLTWSGVAGVNNAYYDVARTLGANARFLVLRVAIPAALPQVFVGLFMGLSASFTVLVTAEMMGVKSGLGWYLSWAQGWASYVNMYAALIVMALLFSGLITLLFAVRDRALAWQKGTVKW</sequence>
<dbReference type="Pfam" id="PF00528">
    <property type="entry name" value="BPD_transp_1"/>
    <property type="match status" value="1"/>
</dbReference>
<proteinExistence type="inferred from homology"/>
<keyword evidence="3" id="KW-1003">Cell membrane</keyword>
<evidence type="ECO:0000313" key="9">
    <source>
        <dbReference type="EMBL" id="KWZ38591.1"/>
    </source>
</evidence>
<evidence type="ECO:0000256" key="5">
    <source>
        <dbReference type="ARBA" id="ARBA00022989"/>
    </source>
</evidence>
<dbReference type="EMBL" id="LNJQ01000004">
    <property type="protein sequence ID" value="KWZ38591.1"/>
    <property type="molecule type" value="Genomic_DNA"/>
</dbReference>
<evidence type="ECO:0000256" key="3">
    <source>
        <dbReference type="ARBA" id="ARBA00022475"/>
    </source>
</evidence>
<name>A0ABR5T5U2_9BURK</name>
<comment type="subcellular location">
    <subcellularLocation>
        <location evidence="1 7">Cell membrane</location>
        <topology evidence="1 7">Multi-pass membrane protein</topology>
    </subcellularLocation>
</comment>
<dbReference type="Proteomes" id="UP000070255">
    <property type="component" value="Unassembled WGS sequence"/>
</dbReference>
<dbReference type="InterPro" id="IPR035906">
    <property type="entry name" value="MetI-like_sf"/>
</dbReference>
<dbReference type="CDD" id="cd06261">
    <property type="entry name" value="TM_PBP2"/>
    <property type="match status" value="1"/>
</dbReference>
<feature type="transmembrane region" description="Helical" evidence="7">
    <location>
        <begin position="213"/>
        <end position="234"/>
    </location>
</feature>
<evidence type="ECO:0000313" key="10">
    <source>
        <dbReference type="Proteomes" id="UP000070255"/>
    </source>
</evidence>
<feature type="transmembrane region" description="Helical" evidence="7">
    <location>
        <begin position="313"/>
        <end position="343"/>
    </location>
</feature>
<keyword evidence="6 7" id="KW-0472">Membrane</keyword>
<reference evidence="9 10" key="1">
    <citation type="submission" date="2015-11" db="EMBL/GenBank/DDBJ databases">
        <authorList>
            <person name="Sahl J."/>
            <person name="Wagner D."/>
            <person name="Keim P."/>
        </authorList>
    </citation>
    <scope>NUCLEOTIDE SEQUENCE [LARGE SCALE GENOMIC DNA]</scope>
    <source>
        <strain evidence="9 10">BDU18</strain>
    </source>
</reference>
<comment type="similarity">
    <text evidence="7">Belongs to the binding-protein-dependent transport system permease family.</text>
</comment>
<feature type="transmembrane region" description="Helical" evidence="7">
    <location>
        <begin position="113"/>
        <end position="132"/>
    </location>
</feature>
<keyword evidence="5 7" id="KW-1133">Transmembrane helix</keyword>
<feature type="transmembrane region" description="Helical" evidence="7">
    <location>
        <begin position="271"/>
        <end position="292"/>
    </location>
</feature>
<evidence type="ECO:0000256" key="7">
    <source>
        <dbReference type="RuleBase" id="RU363032"/>
    </source>
</evidence>
<dbReference type="InterPro" id="IPR000515">
    <property type="entry name" value="MetI-like"/>
</dbReference>
<organism evidence="9 10">
    <name type="scientific">Burkholderia savannae</name>
    <dbReference type="NCBI Taxonomy" id="1637837"/>
    <lineage>
        <taxon>Bacteria</taxon>
        <taxon>Pseudomonadati</taxon>
        <taxon>Pseudomonadota</taxon>
        <taxon>Betaproteobacteria</taxon>
        <taxon>Burkholderiales</taxon>
        <taxon>Burkholderiaceae</taxon>
        <taxon>Burkholderia</taxon>
        <taxon>pseudomallei group</taxon>
    </lineage>
</organism>
<dbReference type="PANTHER" id="PTHR30151:SF0">
    <property type="entry name" value="ABC TRANSPORTER PERMEASE PROTEIN MJ0413-RELATED"/>
    <property type="match status" value="1"/>
</dbReference>
<evidence type="ECO:0000256" key="6">
    <source>
        <dbReference type="ARBA" id="ARBA00023136"/>
    </source>
</evidence>
<evidence type="ECO:0000259" key="8">
    <source>
        <dbReference type="PROSITE" id="PS50928"/>
    </source>
</evidence>
<evidence type="ECO:0000256" key="2">
    <source>
        <dbReference type="ARBA" id="ARBA00022448"/>
    </source>
</evidence>
<keyword evidence="4 7" id="KW-0812">Transmembrane</keyword>
<gene>
    <name evidence="9" type="ORF">WS72_27605</name>
</gene>
<keyword evidence="10" id="KW-1185">Reference proteome</keyword>
<feature type="transmembrane region" description="Helical" evidence="7">
    <location>
        <begin position="363"/>
        <end position="390"/>
    </location>
</feature>
<dbReference type="Gene3D" id="1.10.3720.10">
    <property type="entry name" value="MetI-like"/>
    <property type="match status" value="1"/>
</dbReference>
<dbReference type="PANTHER" id="PTHR30151">
    <property type="entry name" value="ALKANE SULFONATE ABC TRANSPORTER-RELATED, MEMBRANE SUBUNIT"/>
    <property type="match status" value="1"/>
</dbReference>
<dbReference type="PROSITE" id="PS50928">
    <property type="entry name" value="ABC_TM1"/>
    <property type="match status" value="1"/>
</dbReference>
<protein>
    <submittedName>
        <fullName evidence="9">Sulfonate ABC transporter permease</fullName>
    </submittedName>
</protein>
<dbReference type="RefSeq" id="WP_060822936.1">
    <property type="nucleotide sequence ID" value="NZ_LNJQ01000004.1"/>
</dbReference>
<feature type="transmembrane region" description="Helical" evidence="7">
    <location>
        <begin position="70"/>
        <end position="93"/>
    </location>
</feature>
<feature type="transmembrane region" description="Helical" evidence="7">
    <location>
        <begin position="246"/>
        <end position="265"/>
    </location>
</feature>
<accession>A0ABR5T5U2</accession>
<evidence type="ECO:0000256" key="4">
    <source>
        <dbReference type="ARBA" id="ARBA00022692"/>
    </source>
</evidence>
<dbReference type="SUPFAM" id="SSF161098">
    <property type="entry name" value="MetI-like"/>
    <property type="match status" value="1"/>
</dbReference>
<feature type="transmembrane region" description="Helical" evidence="7">
    <location>
        <begin position="153"/>
        <end position="174"/>
    </location>
</feature>
<keyword evidence="2 7" id="KW-0813">Transport</keyword>
<evidence type="ECO:0000256" key="1">
    <source>
        <dbReference type="ARBA" id="ARBA00004651"/>
    </source>
</evidence>